<reference evidence="1" key="1">
    <citation type="submission" date="2020-01" db="EMBL/GenBank/DDBJ databases">
        <authorList>
            <consortium name="DOE Joint Genome Institute"/>
            <person name="Haridas S."/>
            <person name="Albert R."/>
            <person name="Binder M."/>
            <person name="Bloem J."/>
            <person name="Labutti K."/>
            <person name="Salamov A."/>
            <person name="Andreopoulos B."/>
            <person name="Baker S.E."/>
            <person name="Barry K."/>
            <person name="Bills G."/>
            <person name="Bluhm B.H."/>
            <person name="Cannon C."/>
            <person name="Castanera R."/>
            <person name="Culley D.E."/>
            <person name="Daum C."/>
            <person name="Ezra D."/>
            <person name="Gonzalez J.B."/>
            <person name="Henrissat B."/>
            <person name="Kuo A."/>
            <person name="Liang C."/>
            <person name="Lipzen A."/>
            <person name="Lutzoni F."/>
            <person name="Magnuson J."/>
            <person name="Mondo S."/>
            <person name="Nolan M."/>
            <person name="Ohm R."/>
            <person name="Pangilinan J."/>
            <person name="Park H.-J."/>
            <person name="Ramirez L."/>
            <person name="Alfaro M."/>
            <person name="Sun H."/>
            <person name="Tritt A."/>
            <person name="Yoshinaga Y."/>
            <person name="Zwiers L.-H."/>
            <person name="Turgeon B.G."/>
            <person name="Goodwin S.B."/>
            <person name="Spatafora J.W."/>
            <person name="Crous P.W."/>
            <person name="Grigoriev I.V."/>
        </authorList>
    </citation>
    <scope>NUCLEOTIDE SEQUENCE</scope>
    <source>
        <strain evidence="1">CBS 394.84</strain>
    </source>
</reference>
<comment type="caution">
    <text evidence="1">The sequence shown here is derived from an EMBL/GenBank/DDBJ whole genome shotgun (WGS) entry which is preliminary data.</text>
</comment>
<accession>A0A9P4GC71</accession>
<dbReference type="Proteomes" id="UP000800039">
    <property type="component" value="Unassembled WGS sequence"/>
</dbReference>
<name>A0A9P4GC71_9PLEO</name>
<dbReference type="GeneID" id="63843941"/>
<dbReference type="AlphaFoldDB" id="A0A9P4GC71"/>
<proteinExistence type="predicted"/>
<dbReference type="EMBL" id="ML976617">
    <property type="protein sequence ID" value="KAF1842666.1"/>
    <property type="molecule type" value="Genomic_DNA"/>
</dbReference>
<evidence type="ECO:0000313" key="1">
    <source>
        <dbReference type="EMBL" id="KAF1842666.1"/>
    </source>
</evidence>
<gene>
    <name evidence="1" type="ORF">K460DRAFT_132760</name>
</gene>
<protein>
    <submittedName>
        <fullName evidence="1">Uncharacterized protein</fullName>
    </submittedName>
</protein>
<organism evidence="1 2">
    <name type="scientific">Cucurbitaria berberidis CBS 394.84</name>
    <dbReference type="NCBI Taxonomy" id="1168544"/>
    <lineage>
        <taxon>Eukaryota</taxon>
        <taxon>Fungi</taxon>
        <taxon>Dikarya</taxon>
        <taxon>Ascomycota</taxon>
        <taxon>Pezizomycotina</taxon>
        <taxon>Dothideomycetes</taxon>
        <taxon>Pleosporomycetidae</taxon>
        <taxon>Pleosporales</taxon>
        <taxon>Pleosporineae</taxon>
        <taxon>Cucurbitariaceae</taxon>
        <taxon>Cucurbitaria</taxon>
    </lineage>
</organism>
<evidence type="ECO:0000313" key="2">
    <source>
        <dbReference type="Proteomes" id="UP000800039"/>
    </source>
</evidence>
<keyword evidence="2" id="KW-1185">Reference proteome</keyword>
<dbReference type="RefSeq" id="XP_040785229.1">
    <property type="nucleotide sequence ID" value="XM_040926689.1"/>
</dbReference>
<sequence>MRNLCQHGEERICCFISPQCWTLLSFLVFQPSHSQIPTFATWLWQDARLPIPTGWDSQWFTLERFFLHRTKIDTTLLARYVSPFAIILSICKLVKSHTIRTKRLELNRCAFVP</sequence>